<evidence type="ECO:0000256" key="7">
    <source>
        <dbReference type="ARBA" id="ARBA00023034"/>
    </source>
</evidence>
<dbReference type="AlphaFoldDB" id="A0A9W7FHH3"/>
<keyword evidence="8" id="KW-0472">Membrane</keyword>
<evidence type="ECO:0000256" key="5">
    <source>
        <dbReference type="ARBA" id="ARBA00022968"/>
    </source>
</evidence>
<evidence type="ECO:0000256" key="3">
    <source>
        <dbReference type="ARBA" id="ARBA00022692"/>
    </source>
</evidence>
<protein>
    <submittedName>
        <fullName evidence="10">Uncharacterized protein</fullName>
    </submittedName>
</protein>
<comment type="subcellular location">
    <subcellularLocation>
        <location evidence="1">Golgi apparatus membrane</location>
        <topology evidence="1">Single-pass type II membrane protein</topology>
    </subcellularLocation>
</comment>
<evidence type="ECO:0000313" key="11">
    <source>
        <dbReference type="Proteomes" id="UP001165082"/>
    </source>
</evidence>
<dbReference type="Gene3D" id="3.20.20.80">
    <property type="entry name" value="Glycosidases"/>
    <property type="match status" value="1"/>
</dbReference>
<dbReference type="InterPro" id="IPR026071">
    <property type="entry name" value="Glyco_Hydrolase_99"/>
</dbReference>
<keyword evidence="9" id="KW-0732">Signal</keyword>
<dbReference type="OrthoDB" id="406152at2759"/>
<proteinExistence type="inferred from homology"/>
<keyword evidence="5" id="KW-0735">Signal-anchor</keyword>
<dbReference type="Pfam" id="PF16317">
    <property type="entry name" value="Glyco_hydro_99"/>
    <property type="match status" value="1"/>
</dbReference>
<dbReference type="GO" id="GO:0016798">
    <property type="term" value="F:hydrolase activity, acting on glycosyl bonds"/>
    <property type="evidence" value="ECO:0007669"/>
    <property type="project" value="InterPro"/>
</dbReference>
<dbReference type="Proteomes" id="UP001165082">
    <property type="component" value="Unassembled WGS sequence"/>
</dbReference>
<evidence type="ECO:0000256" key="9">
    <source>
        <dbReference type="SAM" id="SignalP"/>
    </source>
</evidence>
<evidence type="ECO:0000256" key="8">
    <source>
        <dbReference type="ARBA" id="ARBA00023136"/>
    </source>
</evidence>
<keyword evidence="7" id="KW-0333">Golgi apparatus</keyword>
<evidence type="ECO:0000256" key="6">
    <source>
        <dbReference type="ARBA" id="ARBA00022989"/>
    </source>
</evidence>
<organism evidence="10 11">
    <name type="scientific">Triparma retinervis</name>
    <dbReference type="NCBI Taxonomy" id="2557542"/>
    <lineage>
        <taxon>Eukaryota</taxon>
        <taxon>Sar</taxon>
        <taxon>Stramenopiles</taxon>
        <taxon>Ochrophyta</taxon>
        <taxon>Bolidophyceae</taxon>
        <taxon>Parmales</taxon>
        <taxon>Triparmaceae</taxon>
        <taxon>Triparma</taxon>
    </lineage>
</organism>
<gene>
    <name evidence="10" type="ORF">TrRE_jg8262</name>
</gene>
<dbReference type="EMBL" id="BRXZ01000470">
    <property type="protein sequence ID" value="GMI12298.1"/>
    <property type="molecule type" value="Genomic_DNA"/>
</dbReference>
<evidence type="ECO:0000256" key="1">
    <source>
        <dbReference type="ARBA" id="ARBA00004323"/>
    </source>
</evidence>
<evidence type="ECO:0000313" key="10">
    <source>
        <dbReference type="EMBL" id="GMI12298.1"/>
    </source>
</evidence>
<keyword evidence="3" id="KW-0812">Transmembrane</keyword>
<feature type="non-terminal residue" evidence="10">
    <location>
        <position position="1"/>
    </location>
</feature>
<evidence type="ECO:0000256" key="2">
    <source>
        <dbReference type="ARBA" id="ARBA00009559"/>
    </source>
</evidence>
<keyword evidence="6" id="KW-1133">Transmembrane helix</keyword>
<feature type="chain" id="PRO_5040939855" evidence="9">
    <location>
        <begin position="18"/>
        <end position="105"/>
    </location>
</feature>
<comment type="similarity">
    <text evidence="2">Belongs to the glycosyl hydrolase 99 family.</text>
</comment>
<feature type="signal peptide" evidence="9">
    <location>
        <begin position="1"/>
        <end position="17"/>
    </location>
</feature>
<reference evidence="10" key="1">
    <citation type="submission" date="2022-07" db="EMBL/GenBank/DDBJ databases">
        <title>Genome analysis of Parmales, a sister group of diatoms, reveals the evolutionary specialization of diatoms from phago-mixotrophs to photoautotrophs.</title>
        <authorList>
            <person name="Ban H."/>
            <person name="Sato S."/>
            <person name="Yoshikawa S."/>
            <person name="Kazumasa Y."/>
            <person name="Nakamura Y."/>
            <person name="Ichinomiya M."/>
            <person name="Saitoh K."/>
            <person name="Sato N."/>
            <person name="Blanc-Mathieu R."/>
            <person name="Endo H."/>
            <person name="Kuwata A."/>
            <person name="Ogata H."/>
        </authorList>
    </citation>
    <scope>NUCLEOTIDE SEQUENCE</scope>
</reference>
<keyword evidence="11" id="KW-1185">Reference proteome</keyword>
<evidence type="ECO:0000256" key="4">
    <source>
        <dbReference type="ARBA" id="ARBA00022801"/>
    </source>
</evidence>
<sequence>MNITISTFFYLCLAVQAALDTGVKIAFHIEAYPGRNITTITDDVRHLIRSHGGSGALHRVSGKPVFYVYRHSDIPPSDWEAAMGGLAERGFFLGMVETRGDLEGM</sequence>
<accession>A0A9W7FHH3</accession>
<keyword evidence="4" id="KW-0378">Hydrolase</keyword>
<name>A0A9W7FHH3_9STRA</name>
<dbReference type="GO" id="GO:0000139">
    <property type="term" value="C:Golgi membrane"/>
    <property type="evidence" value="ECO:0007669"/>
    <property type="project" value="UniProtKB-SubCell"/>
</dbReference>
<comment type="caution">
    <text evidence="10">The sequence shown here is derived from an EMBL/GenBank/DDBJ whole genome shotgun (WGS) entry which is preliminary data.</text>
</comment>